<evidence type="ECO:0000256" key="1">
    <source>
        <dbReference type="ARBA" id="ARBA00023125"/>
    </source>
</evidence>
<dbReference type="PROSITE" id="PS51294">
    <property type="entry name" value="HTH_MYB"/>
    <property type="match status" value="1"/>
</dbReference>
<dbReference type="InterPro" id="IPR009057">
    <property type="entry name" value="Homeodomain-like_sf"/>
</dbReference>
<organism evidence="6 7">
    <name type="scientific">Musa troglodytarum</name>
    <name type="common">fe'i banana</name>
    <dbReference type="NCBI Taxonomy" id="320322"/>
    <lineage>
        <taxon>Eukaryota</taxon>
        <taxon>Viridiplantae</taxon>
        <taxon>Streptophyta</taxon>
        <taxon>Embryophyta</taxon>
        <taxon>Tracheophyta</taxon>
        <taxon>Spermatophyta</taxon>
        <taxon>Magnoliopsida</taxon>
        <taxon>Liliopsida</taxon>
        <taxon>Zingiberales</taxon>
        <taxon>Musaceae</taxon>
        <taxon>Musa</taxon>
    </lineage>
</organism>
<dbReference type="SUPFAM" id="SSF54236">
    <property type="entry name" value="Ubiquitin-like"/>
    <property type="match status" value="1"/>
</dbReference>
<evidence type="ECO:0000256" key="2">
    <source>
        <dbReference type="SAM" id="MobiDB-lite"/>
    </source>
</evidence>
<dbReference type="EMBL" id="CP097510">
    <property type="protein sequence ID" value="URE28076.1"/>
    <property type="molecule type" value="Genomic_DNA"/>
</dbReference>
<dbReference type="AlphaFoldDB" id="A0A9E7H5P9"/>
<sequence>MRSNLGGNSRMRSGVEQVGILQSRFSLNTDGCSADVRRFPRDLMRVSGWNSAPFHGVNSSRGLGNSGFGAFLFDTGQYRELCLAYAFRGEFGLLLPDPVVAEFLLPMSLWDMVLQKRVDCGSSGYQAPVMPHFPRSAKGKRSVRKKVEDNQMCAFDLLATVAGNLLSERENSLAQNSLTPCNDTGTSNTVAVRDTVTQDQLDKEKPCKLEAFDWLRCTEDLSGPENDLKMQIKHDMKENTSKATSSDPASLCVKSDISDEDPIGGESKLFGASGKIGHAVDTVAERYAMGRPYSSPAGSLECKEDGSKKPQQAERPVAGNVIDRNAPHMYSLSDAMDLDGKTPALVSSDSSFEVPLYRKNIPCNSSFPKQDECMDLPMDKDGDENSSGCTHPTVVTNKASRLQRIGDRRIRKLLASKFWKVSPTMLQDDVEQKPALRGKRMCYTRQRTQRSSFKRRKLFYNCSVSASDGGIYNEANGAPSSTTGQKPCCELPDYHVKLSIKSFKVPELVIEIPETATVGSLKRTVSEAVTAILGGGLRIGVLLQGKKVRHDNKTLRQAGISQGDKLDNLGFTLEPNPGQAPAPLTGSEDPHFLGLGCAPEPLPLARIPPTAPATTDQGVSDASPQPMPTCPESDHDSVYSPADASSPEKTTANSLALVAVPPMNVEALAMVPLRSKPKRPEAAQRRVRRPFSVAEVEALVQAVENLGTGRWRDVKLCAFENANHRTYVDLKDKWKTLVHTARISPQQRRGEPVPQVLLDRVLTAHAYWSQHQAKLQLKPPPSAEICQLL</sequence>
<dbReference type="SUPFAM" id="SSF46689">
    <property type="entry name" value="Homeodomain-like"/>
    <property type="match status" value="1"/>
</dbReference>
<dbReference type="PROSITE" id="PS50090">
    <property type="entry name" value="MYB_LIKE"/>
    <property type="match status" value="1"/>
</dbReference>
<feature type="domain" description="Myb-like" evidence="4">
    <location>
        <begin position="683"/>
        <end position="738"/>
    </location>
</feature>
<dbReference type="GO" id="GO:0042162">
    <property type="term" value="F:telomeric DNA binding"/>
    <property type="evidence" value="ECO:0007669"/>
    <property type="project" value="UniProtKB-ARBA"/>
</dbReference>
<gene>
    <name evidence="6" type="ORF">MUK42_16855</name>
</gene>
<proteinExistence type="predicted"/>
<feature type="domain" description="Ubiquitin-like" evidence="3">
    <location>
        <begin position="496"/>
        <end position="566"/>
    </location>
</feature>
<feature type="compositionally biased region" description="Polar residues" evidence="2">
    <location>
        <begin position="612"/>
        <end position="623"/>
    </location>
</feature>
<dbReference type="InterPro" id="IPR017930">
    <property type="entry name" value="Myb_dom"/>
</dbReference>
<feature type="compositionally biased region" description="Basic and acidic residues" evidence="2">
    <location>
        <begin position="301"/>
        <end position="312"/>
    </location>
</feature>
<dbReference type="Pfam" id="PF23603">
    <property type="entry name" value="Ubiquitin_TPR1"/>
    <property type="match status" value="1"/>
</dbReference>
<name>A0A9E7H5P9_9LILI</name>
<dbReference type="Gene3D" id="1.10.246.220">
    <property type="match status" value="1"/>
</dbReference>
<evidence type="ECO:0000259" key="4">
    <source>
        <dbReference type="PROSITE" id="PS50090"/>
    </source>
</evidence>
<dbReference type="CDD" id="cd11660">
    <property type="entry name" value="SANT_TRF"/>
    <property type="match status" value="1"/>
</dbReference>
<dbReference type="InterPro" id="IPR001005">
    <property type="entry name" value="SANT/Myb"/>
</dbReference>
<dbReference type="SMART" id="SM00717">
    <property type="entry name" value="SANT"/>
    <property type="match status" value="1"/>
</dbReference>
<keyword evidence="1" id="KW-0238">DNA-binding</keyword>
<dbReference type="OrthoDB" id="2020981at2759"/>
<keyword evidence="7" id="KW-1185">Reference proteome</keyword>
<evidence type="ECO:0000313" key="6">
    <source>
        <dbReference type="EMBL" id="URE28076.1"/>
    </source>
</evidence>
<reference evidence="6" key="1">
    <citation type="submission" date="2022-05" db="EMBL/GenBank/DDBJ databases">
        <title>The Musa troglodytarum L. genome provides insights into the mechanism of non-climacteric behaviour and enrichment of carotenoids.</title>
        <authorList>
            <person name="Wang J."/>
        </authorList>
    </citation>
    <scope>NUCLEOTIDE SEQUENCE</scope>
    <source>
        <tissue evidence="6">Leaf</tissue>
    </source>
</reference>
<evidence type="ECO:0000259" key="3">
    <source>
        <dbReference type="PROSITE" id="PS50053"/>
    </source>
</evidence>
<accession>A0A9E7H5P9</accession>
<protein>
    <submittedName>
        <fullName evidence="6">SANT</fullName>
    </submittedName>
</protein>
<dbReference type="InterPro" id="IPR029071">
    <property type="entry name" value="Ubiquitin-like_domsf"/>
</dbReference>
<feature type="region of interest" description="Disordered" evidence="2">
    <location>
        <begin position="570"/>
        <end position="650"/>
    </location>
</feature>
<dbReference type="InterPro" id="IPR057625">
    <property type="entry name" value="TPR1-6-like_ubiquitin"/>
</dbReference>
<dbReference type="PANTHER" id="PTHR21717">
    <property type="entry name" value="TELOMERIC REPEAT BINDING PROTEIN"/>
    <property type="match status" value="1"/>
</dbReference>
<dbReference type="PANTHER" id="PTHR21717:SF70">
    <property type="entry name" value="TELOMERE REPEAT-BINDING PROTEIN 2-RELATED"/>
    <property type="match status" value="1"/>
</dbReference>
<feature type="region of interest" description="Disordered" evidence="2">
    <location>
        <begin position="294"/>
        <end position="315"/>
    </location>
</feature>
<dbReference type="InterPro" id="IPR031105">
    <property type="entry name" value="TRP_plant"/>
</dbReference>
<dbReference type="InterPro" id="IPR000626">
    <property type="entry name" value="Ubiquitin-like_dom"/>
</dbReference>
<evidence type="ECO:0000313" key="7">
    <source>
        <dbReference type="Proteomes" id="UP001055439"/>
    </source>
</evidence>
<dbReference type="PROSITE" id="PS50053">
    <property type="entry name" value="UBIQUITIN_2"/>
    <property type="match status" value="1"/>
</dbReference>
<evidence type="ECO:0000259" key="5">
    <source>
        <dbReference type="PROSITE" id="PS51294"/>
    </source>
</evidence>
<feature type="domain" description="HTH myb-type" evidence="5">
    <location>
        <begin position="683"/>
        <end position="742"/>
    </location>
</feature>
<dbReference type="Proteomes" id="UP001055439">
    <property type="component" value="Chromosome 8"/>
</dbReference>